<dbReference type="AlphaFoldDB" id="A0A0A9CXS8"/>
<evidence type="ECO:0000313" key="2">
    <source>
        <dbReference type="EMBL" id="JAD76302.1"/>
    </source>
</evidence>
<feature type="signal peptide" evidence="1">
    <location>
        <begin position="1"/>
        <end position="24"/>
    </location>
</feature>
<keyword evidence="1" id="KW-0732">Signal</keyword>
<evidence type="ECO:0000256" key="1">
    <source>
        <dbReference type="SAM" id="SignalP"/>
    </source>
</evidence>
<evidence type="ECO:0008006" key="3">
    <source>
        <dbReference type="Google" id="ProtNLM"/>
    </source>
</evidence>
<name>A0A0A9CXS8_ARUDO</name>
<organism evidence="2">
    <name type="scientific">Arundo donax</name>
    <name type="common">Giant reed</name>
    <name type="synonym">Donax arundinaceus</name>
    <dbReference type="NCBI Taxonomy" id="35708"/>
    <lineage>
        <taxon>Eukaryota</taxon>
        <taxon>Viridiplantae</taxon>
        <taxon>Streptophyta</taxon>
        <taxon>Embryophyta</taxon>
        <taxon>Tracheophyta</taxon>
        <taxon>Spermatophyta</taxon>
        <taxon>Magnoliopsida</taxon>
        <taxon>Liliopsida</taxon>
        <taxon>Poales</taxon>
        <taxon>Poaceae</taxon>
        <taxon>PACMAD clade</taxon>
        <taxon>Arundinoideae</taxon>
        <taxon>Arundineae</taxon>
        <taxon>Arundo</taxon>
    </lineage>
</organism>
<reference evidence="2" key="1">
    <citation type="submission" date="2014-09" db="EMBL/GenBank/DDBJ databases">
        <authorList>
            <person name="Magalhaes I.L.F."/>
            <person name="Oliveira U."/>
            <person name="Santos F.R."/>
            <person name="Vidigal T.H.D.A."/>
            <person name="Brescovit A.D."/>
            <person name="Santos A.J."/>
        </authorList>
    </citation>
    <scope>NUCLEOTIDE SEQUENCE</scope>
    <source>
        <tissue evidence="2">Shoot tissue taken approximately 20 cm above the soil surface</tissue>
    </source>
</reference>
<proteinExistence type="predicted"/>
<dbReference type="EMBL" id="GBRH01221593">
    <property type="protein sequence ID" value="JAD76302.1"/>
    <property type="molecule type" value="Transcribed_RNA"/>
</dbReference>
<reference evidence="2" key="2">
    <citation type="journal article" date="2015" name="Data Brief">
        <title>Shoot transcriptome of the giant reed, Arundo donax.</title>
        <authorList>
            <person name="Barrero R.A."/>
            <person name="Guerrero F.D."/>
            <person name="Moolhuijzen P."/>
            <person name="Goolsby J.A."/>
            <person name="Tidwell J."/>
            <person name="Bellgard S.E."/>
            <person name="Bellgard M.I."/>
        </authorList>
    </citation>
    <scope>NUCLEOTIDE SEQUENCE</scope>
    <source>
        <tissue evidence="2">Shoot tissue taken approximately 20 cm above the soil surface</tissue>
    </source>
</reference>
<accession>A0A0A9CXS8</accession>
<protein>
    <recommendedName>
        <fullName evidence="3">Secreted protein</fullName>
    </recommendedName>
</protein>
<sequence length="128" mass="13571">MRWKIARLVSTALMITLSPGSVRTISDALLAASVASATAIPISAFFRAGASLTPSPVIPQICFRACKRFTISYLCSGNTPAKPSAFSIRSSTGKAAIDSSLFCPNKADEGYMFVPIPKRRPVSFPIAS</sequence>
<feature type="chain" id="PRO_5002063558" description="Secreted protein" evidence="1">
    <location>
        <begin position="25"/>
        <end position="128"/>
    </location>
</feature>